<evidence type="ECO:0000313" key="16">
    <source>
        <dbReference type="EMBL" id="PIL41161.1"/>
    </source>
</evidence>
<dbReference type="Gene3D" id="2.40.170.20">
    <property type="entry name" value="TonB-dependent receptor, beta-barrel domain"/>
    <property type="match status" value="1"/>
</dbReference>
<dbReference type="OrthoDB" id="9790771at2"/>
<evidence type="ECO:0000256" key="2">
    <source>
        <dbReference type="ARBA" id="ARBA00009810"/>
    </source>
</evidence>
<keyword evidence="9 16" id="KW-0675">Receptor</keyword>
<feature type="domain" description="TonB-dependent receptor plug" evidence="15">
    <location>
        <begin position="65"/>
        <end position="170"/>
    </location>
</feature>
<evidence type="ECO:0000313" key="17">
    <source>
        <dbReference type="Proteomes" id="UP000228593"/>
    </source>
</evidence>
<keyword evidence="4 11" id="KW-1134">Transmembrane beta strand</keyword>
<evidence type="ECO:0000256" key="9">
    <source>
        <dbReference type="ARBA" id="ARBA00023170"/>
    </source>
</evidence>
<evidence type="ECO:0000256" key="10">
    <source>
        <dbReference type="ARBA" id="ARBA00023237"/>
    </source>
</evidence>
<evidence type="ECO:0000256" key="3">
    <source>
        <dbReference type="ARBA" id="ARBA00022448"/>
    </source>
</evidence>
<organism evidence="16 17">
    <name type="scientific">Massilia psychrophila</name>
    <dbReference type="NCBI Taxonomy" id="1603353"/>
    <lineage>
        <taxon>Bacteria</taxon>
        <taxon>Pseudomonadati</taxon>
        <taxon>Pseudomonadota</taxon>
        <taxon>Betaproteobacteria</taxon>
        <taxon>Burkholderiales</taxon>
        <taxon>Oxalobacteraceae</taxon>
        <taxon>Telluria group</taxon>
        <taxon>Massilia</taxon>
    </lineage>
</organism>
<evidence type="ECO:0000256" key="8">
    <source>
        <dbReference type="ARBA" id="ARBA00023136"/>
    </source>
</evidence>
<dbReference type="PANTHER" id="PTHR30069:SF27">
    <property type="entry name" value="BLL4766 PROTEIN"/>
    <property type="match status" value="1"/>
</dbReference>
<evidence type="ECO:0000256" key="4">
    <source>
        <dbReference type="ARBA" id="ARBA00022452"/>
    </source>
</evidence>
<sequence length="666" mass="72191">MIFPAALRHARATRPLALVSSFSAASVASAISLLFCVQPVYAQDAAMPSVLISGARFASVPELAPIGATVITADEIRRAGVSDVNQAIRKIGGVYGRQSLDASPDFALDLRGFGSNSSQNMVVVLDGVRMSENELASPVLSTIPIETVERIEIIRGGSSVLYGEGATGGVIRIVTKRSAKRARQGSVFAEAGQFRQHDVRASVAQSWDAVSLDASIGNQASDNYRANSRFRQSAFSGGAQWALGAGRIGVRIDSARQDSRLPGSLSLAQFLANPRISRTPDDFGSLDSNRISAFVEQRIGAIDLAAELSHREKTVKGHYVSSFGITDVAYDSEQIQFSPRLRHLAKFGGVLNELVAGVDLIRWNRVTKSDFSKADASQDSKAIYLRNEIRWDPAHNGRLALGVRREVFDKDYTDPLAPVAETSAQAQNAWEAQASYSVLPQVNLHAKAGQSYRMANADENSFRSSSTVLKAQTSHDLELGVTFGTAGAGHTISARVFRHRLVNEIFYNPTLNYGTNTNLDPTRRQGVEIDAEARLATDWRLTGHLQHVDASFTGGANAGREMVLVPKNLVSARLTWAPANGHSVDVGAQWVDSQRYGSDFTNACAARIPSYTTLDARYARTIGRWELAVSGLNLADKRYFSNAFACQDAIYPSDGRQLKLSARYAF</sequence>
<keyword evidence="17" id="KW-1185">Reference proteome</keyword>
<evidence type="ECO:0000256" key="12">
    <source>
        <dbReference type="PROSITE-ProRule" id="PRU10144"/>
    </source>
</evidence>
<comment type="subcellular location">
    <subcellularLocation>
        <location evidence="1 11">Cell outer membrane</location>
        <topology evidence="1 11">Multi-pass membrane protein</topology>
    </subcellularLocation>
</comment>
<dbReference type="InterPro" id="IPR012910">
    <property type="entry name" value="Plug_dom"/>
</dbReference>
<dbReference type="PROSITE" id="PS52016">
    <property type="entry name" value="TONB_DEPENDENT_REC_3"/>
    <property type="match status" value="1"/>
</dbReference>
<evidence type="ECO:0000259" key="15">
    <source>
        <dbReference type="Pfam" id="PF07715"/>
    </source>
</evidence>
<proteinExistence type="inferred from homology"/>
<dbReference type="GO" id="GO:0009279">
    <property type="term" value="C:cell outer membrane"/>
    <property type="evidence" value="ECO:0007669"/>
    <property type="project" value="UniProtKB-SubCell"/>
</dbReference>
<dbReference type="InterPro" id="IPR036942">
    <property type="entry name" value="Beta-barrel_TonB_sf"/>
</dbReference>
<dbReference type="GO" id="GO:0044718">
    <property type="term" value="P:siderophore transmembrane transport"/>
    <property type="evidence" value="ECO:0007669"/>
    <property type="project" value="TreeGrafter"/>
</dbReference>
<dbReference type="InterPro" id="IPR039426">
    <property type="entry name" value="TonB-dep_rcpt-like"/>
</dbReference>
<evidence type="ECO:0000256" key="11">
    <source>
        <dbReference type="PROSITE-ProRule" id="PRU01360"/>
    </source>
</evidence>
<dbReference type="InterPro" id="IPR010917">
    <property type="entry name" value="TonB_rcpt_CS"/>
</dbReference>
<keyword evidence="5 11" id="KW-0812">Transmembrane</keyword>
<dbReference type="GO" id="GO:0015344">
    <property type="term" value="F:siderophore uptake transmembrane transporter activity"/>
    <property type="evidence" value="ECO:0007669"/>
    <property type="project" value="TreeGrafter"/>
</dbReference>
<comment type="caution">
    <text evidence="16">The sequence shown here is derived from an EMBL/GenBank/DDBJ whole genome shotgun (WGS) entry which is preliminary data.</text>
</comment>
<evidence type="ECO:0000256" key="6">
    <source>
        <dbReference type="ARBA" id="ARBA00022729"/>
    </source>
</evidence>
<dbReference type="Pfam" id="PF00593">
    <property type="entry name" value="TonB_dep_Rec_b-barrel"/>
    <property type="match status" value="1"/>
</dbReference>
<dbReference type="SUPFAM" id="SSF56935">
    <property type="entry name" value="Porins"/>
    <property type="match status" value="1"/>
</dbReference>
<keyword evidence="7 13" id="KW-0798">TonB box</keyword>
<accession>A0A2G8T541</accession>
<gene>
    <name evidence="16" type="ORF">CR103_03410</name>
</gene>
<dbReference type="AlphaFoldDB" id="A0A2G8T541"/>
<dbReference type="EMBL" id="PDOB01000003">
    <property type="protein sequence ID" value="PIL41161.1"/>
    <property type="molecule type" value="Genomic_DNA"/>
</dbReference>
<dbReference type="Pfam" id="PF07715">
    <property type="entry name" value="Plug"/>
    <property type="match status" value="1"/>
</dbReference>
<evidence type="ECO:0000256" key="5">
    <source>
        <dbReference type="ARBA" id="ARBA00022692"/>
    </source>
</evidence>
<keyword evidence="8 11" id="KW-0472">Membrane</keyword>
<comment type="similarity">
    <text evidence="2 11 13">Belongs to the TonB-dependent receptor family.</text>
</comment>
<dbReference type="InterPro" id="IPR000531">
    <property type="entry name" value="Beta-barrel_TonB"/>
</dbReference>
<dbReference type="InterPro" id="IPR037066">
    <property type="entry name" value="Plug_dom_sf"/>
</dbReference>
<dbReference type="CDD" id="cd01347">
    <property type="entry name" value="ligand_gated_channel"/>
    <property type="match status" value="1"/>
</dbReference>
<feature type="domain" description="TonB-dependent receptor-like beta-barrel" evidence="14">
    <location>
        <begin position="218"/>
        <end position="634"/>
    </location>
</feature>
<name>A0A2G8T541_9BURK</name>
<evidence type="ECO:0000259" key="14">
    <source>
        <dbReference type="Pfam" id="PF00593"/>
    </source>
</evidence>
<reference evidence="16 17" key="1">
    <citation type="submission" date="2017-10" db="EMBL/GenBank/DDBJ databases">
        <title>Massilia psychrophilum sp. nov., a novel purple-pigmented bacterium isolated from Tianshan glacier, Xinjiang Municipality, China.</title>
        <authorList>
            <person name="Wang H."/>
        </authorList>
    </citation>
    <scope>NUCLEOTIDE SEQUENCE [LARGE SCALE GENOMIC DNA]</scope>
    <source>
        <strain evidence="16 17">JCM 30813</strain>
    </source>
</reference>
<evidence type="ECO:0000256" key="13">
    <source>
        <dbReference type="RuleBase" id="RU003357"/>
    </source>
</evidence>
<dbReference type="PANTHER" id="PTHR30069">
    <property type="entry name" value="TONB-DEPENDENT OUTER MEMBRANE RECEPTOR"/>
    <property type="match status" value="1"/>
</dbReference>
<protein>
    <submittedName>
        <fullName evidence="16">Outer membrane hemin/siderophore receptor protein</fullName>
    </submittedName>
</protein>
<dbReference type="Gene3D" id="2.170.130.10">
    <property type="entry name" value="TonB-dependent receptor, plug domain"/>
    <property type="match status" value="1"/>
</dbReference>
<dbReference type="RefSeq" id="WP_099914606.1">
    <property type="nucleotide sequence ID" value="NZ_BMHS01000004.1"/>
</dbReference>
<evidence type="ECO:0000256" key="1">
    <source>
        <dbReference type="ARBA" id="ARBA00004571"/>
    </source>
</evidence>
<dbReference type="Proteomes" id="UP000228593">
    <property type="component" value="Unassembled WGS sequence"/>
</dbReference>
<keyword evidence="3 11" id="KW-0813">Transport</keyword>
<evidence type="ECO:0000256" key="7">
    <source>
        <dbReference type="ARBA" id="ARBA00023077"/>
    </source>
</evidence>
<keyword evidence="10 11" id="KW-0998">Cell outer membrane</keyword>
<keyword evidence="6" id="KW-0732">Signal</keyword>
<dbReference type="PROSITE" id="PS01156">
    <property type="entry name" value="TONB_DEPENDENT_REC_2"/>
    <property type="match status" value="1"/>
</dbReference>
<feature type="short sequence motif" description="TonB C-terminal box" evidence="12">
    <location>
        <begin position="649"/>
        <end position="666"/>
    </location>
</feature>